<evidence type="ECO:0000256" key="1">
    <source>
        <dbReference type="SAM" id="MobiDB-lite"/>
    </source>
</evidence>
<dbReference type="AlphaFoldDB" id="A0A1G4ECA7"/>
<organism evidence="2 3">
    <name type="scientific">Plasmodium vivax</name>
    <name type="common">malaria parasite P. vivax</name>
    <dbReference type="NCBI Taxonomy" id="5855"/>
    <lineage>
        <taxon>Eukaryota</taxon>
        <taxon>Sar</taxon>
        <taxon>Alveolata</taxon>
        <taxon>Apicomplexa</taxon>
        <taxon>Aconoidasida</taxon>
        <taxon>Haemosporida</taxon>
        <taxon>Plasmodiidae</taxon>
        <taxon>Plasmodium</taxon>
        <taxon>Plasmodium (Plasmodium)</taxon>
    </lineage>
</organism>
<accession>A0A1G4ECA7</accession>
<sequence length="350" mass="40274">MEDCYSDFRNALWSYTKYEILNNPVEVNGENLICEDLSSKLRMHKSFKKFCYMLSKNIKSVCKPLGGIQISEENCEFLNYWLYDALIKIKFLNDETNILESPLIEYISELWNASNCNNNCVFKKYSSSTKDLNILKELYDYSKNYSFIESNQQFHKDVQCQNQYCSYIKKVNNVYELAKSACDPKNDKAYCQILGTIPGDKIPQVFLDGYQCSNEEMNEDHIKDDKIFTNPLLASAFEDPDYTSDGQHTVDSLPQPIGDQRQNSSEGSSSNSPVKVGLSLTGISFFPLLLIYKFTPAGNFLRRIINQKIGTNYNTGEIPSGDWFSISRAHQNDIQANREFNVLYQSMEKK</sequence>
<dbReference type="VEuPathDB" id="PlasmoDB:PVW1_000022500"/>
<gene>
    <name evidence="2" type="ORF">PVC01_000005200</name>
</gene>
<dbReference type="InterPro" id="IPR008780">
    <property type="entry name" value="Plasmodium_Vir"/>
</dbReference>
<name>A0A1G4ECA7_PLAVI</name>
<dbReference type="Proteomes" id="UP000305196">
    <property type="component" value="Unassembled WGS sequence"/>
</dbReference>
<reference evidence="2 3" key="1">
    <citation type="submission" date="2016-07" db="EMBL/GenBank/DDBJ databases">
        <authorList>
            <consortium name="Pathogen Informatics"/>
        </authorList>
    </citation>
    <scope>NUCLEOTIDE SEQUENCE [LARGE SCALE GENOMIC DNA]</scope>
</reference>
<feature type="compositionally biased region" description="Low complexity" evidence="1">
    <location>
        <begin position="263"/>
        <end position="272"/>
    </location>
</feature>
<evidence type="ECO:0000313" key="2">
    <source>
        <dbReference type="EMBL" id="SCA60127.1"/>
    </source>
</evidence>
<evidence type="ECO:0000313" key="3">
    <source>
        <dbReference type="Proteomes" id="UP000305196"/>
    </source>
</evidence>
<dbReference type="Pfam" id="PF05795">
    <property type="entry name" value="Plasmodium_Vir"/>
    <property type="match status" value="1"/>
</dbReference>
<feature type="region of interest" description="Disordered" evidence="1">
    <location>
        <begin position="244"/>
        <end position="273"/>
    </location>
</feature>
<protein>
    <submittedName>
        <fullName evidence="2">Vir protein, putative</fullName>
    </submittedName>
</protein>
<dbReference type="EMBL" id="FLYI01000111">
    <property type="protein sequence ID" value="SCA60127.1"/>
    <property type="molecule type" value="Genomic_DNA"/>
</dbReference>
<dbReference type="VEuPathDB" id="PlasmoDB:PVP01_0000670"/>
<proteinExistence type="predicted"/>